<keyword evidence="3" id="KW-1185">Reference proteome</keyword>
<evidence type="ECO:0000313" key="3">
    <source>
        <dbReference type="Proteomes" id="UP000276133"/>
    </source>
</evidence>
<protein>
    <submittedName>
        <fullName evidence="2">Uncharacterized protein</fullName>
    </submittedName>
</protein>
<comment type="caution">
    <text evidence="2">The sequence shown here is derived from an EMBL/GenBank/DDBJ whole genome shotgun (WGS) entry which is preliminary data.</text>
</comment>
<dbReference type="Proteomes" id="UP000276133">
    <property type="component" value="Unassembled WGS sequence"/>
</dbReference>
<organism evidence="2 3">
    <name type="scientific">Brachionus plicatilis</name>
    <name type="common">Marine rotifer</name>
    <name type="synonym">Brachionus muelleri</name>
    <dbReference type="NCBI Taxonomy" id="10195"/>
    <lineage>
        <taxon>Eukaryota</taxon>
        <taxon>Metazoa</taxon>
        <taxon>Spiralia</taxon>
        <taxon>Gnathifera</taxon>
        <taxon>Rotifera</taxon>
        <taxon>Eurotatoria</taxon>
        <taxon>Monogononta</taxon>
        <taxon>Pseudotrocha</taxon>
        <taxon>Ploima</taxon>
        <taxon>Brachionidae</taxon>
        <taxon>Brachionus</taxon>
    </lineage>
</organism>
<reference evidence="2 3" key="1">
    <citation type="journal article" date="2018" name="Sci. Rep.">
        <title>Genomic signatures of local adaptation to the degree of environmental predictability in rotifers.</title>
        <authorList>
            <person name="Franch-Gras L."/>
            <person name="Hahn C."/>
            <person name="Garcia-Roger E.M."/>
            <person name="Carmona M.J."/>
            <person name="Serra M."/>
            <person name="Gomez A."/>
        </authorList>
    </citation>
    <scope>NUCLEOTIDE SEQUENCE [LARGE SCALE GENOMIC DNA]</scope>
    <source>
        <strain evidence="2">HYR1</strain>
    </source>
</reference>
<keyword evidence="1" id="KW-1133">Transmembrane helix</keyword>
<name>A0A3M7RRU8_BRAPC</name>
<gene>
    <name evidence="2" type="ORF">BpHYR1_025124</name>
</gene>
<dbReference type="EMBL" id="REGN01002767">
    <property type="protein sequence ID" value="RNA26271.1"/>
    <property type="molecule type" value="Genomic_DNA"/>
</dbReference>
<keyword evidence="1" id="KW-0812">Transmembrane</keyword>
<dbReference type="AlphaFoldDB" id="A0A3M7RRU8"/>
<keyword evidence="1" id="KW-0472">Membrane</keyword>
<sequence>MNFTAPKVPKIVNHFWDSSLYFFYLRSSSKLQQPTLSAAMLAMILVLIGGALRAQNTKRNNSLREALSDKDSVEFILEKKN</sequence>
<proteinExistence type="predicted"/>
<evidence type="ECO:0000313" key="2">
    <source>
        <dbReference type="EMBL" id="RNA26271.1"/>
    </source>
</evidence>
<accession>A0A3M7RRU8</accession>
<feature type="transmembrane region" description="Helical" evidence="1">
    <location>
        <begin position="35"/>
        <end position="54"/>
    </location>
</feature>
<evidence type="ECO:0000256" key="1">
    <source>
        <dbReference type="SAM" id="Phobius"/>
    </source>
</evidence>